<organism evidence="2 3">
    <name type="scientific">Lupinus luteus</name>
    <name type="common">European yellow lupine</name>
    <dbReference type="NCBI Taxonomy" id="3873"/>
    <lineage>
        <taxon>Eukaryota</taxon>
        <taxon>Viridiplantae</taxon>
        <taxon>Streptophyta</taxon>
        <taxon>Embryophyta</taxon>
        <taxon>Tracheophyta</taxon>
        <taxon>Spermatophyta</taxon>
        <taxon>Magnoliopsida</taxon>
        <taxon>eudicotyledons</taxon>
        <taxon>Gunneridae</taxon>
        <taxon>Pentapetalae</taxon>
        <taxon>rosids</taxon>
        <taxon>fabids</taxon>
        <taxon>Fabales</taxon>
        <taxon>Fabaceae</taxon>
        <taxon>Papilionoideae</taxon>
        <taxon>50 kb inversion clade</taxon>
        <taxon>genistoids sensu lato</taxon>
        <taxon>core genistoids</taxon>
        <taxon>Genisteae</taxon>
        <taxon>Lupinus</taxon>
    </lineage>
</organism>
<gene>
    <name evidence="2" type="ORF">LLUT_LOCUS31073</name>
</gene>
<name>A0AAV1YAA0_LUPLU</name>
<dbReference type="PANTHER" id="PTHR37610">
    <property type="entry name" value="CCHC-TYPE DOMAIN-CONTAINING PROTEIN"/>
    <property type="match status" value="1"/>
</dbReference>
<dbReference type="PANTHER" id="PTHR37610:SF97">
    <property type="entry name" value="RETROTRANSPOSON GAG DOMAIN-CONTAINING PROTEIN"/>
    <property type="match status" value="1"/>
</dbReference>
<dbReference type="Proteomes" id="UP001497480">
    <property type="component" value="Unassembled WGS sequence"/>
</dbReference>
<dbReference type="EMBL" id="CAXHTB010000022">
    <property type="protein sequence ID" value="CAL0330013.1"/>
    <property type="molecule type" value="Genomic_DNA"/>
</dbReference>
<evidence type="ECO:0000313" key="3">
    <source>
        <dbReference type="Proteomes" id="UP001497480"/>
    </source>
</evidence>
<evidence type="ECO:0000313" key="2">
    <source>
        <dbReference type="EMBL" id="CAL0330013.1"/>
    </source>
</evidence>
<sequence length="98" mass="10951">MDNQVISGINSAQDPTSPFFIHPSENRGTSLVAVPLNGDNYHTWSQAINRSIKTKNKLQFIDGSFPKPEIDDPNFANWDRCNTLVVSWMIQSIDASIS</sequence>
<dbReference type="InterPro" id="IPR029472">
    <property type="entry name" value="Copia-like_N"/>
</dbReference>
<comment type="caution">
    <text evidence="2">The sequence shown here is derived from an EMBL/GenBank/DDBJ whole genome shotgun (WGS) entry which is preliminary data.</text>
</comment>
<feature type="domain" description="Retrotransposon Copia-like N-terminal" evidence="1">
    <location>
        <begin position="22"/>
        <end position="69"/>
    </location>
</feature>
<reference evidence="2 3" key="1">
    <citation type="submission" date="2024-03" db="EMBL/GenBank/DDBJ databases">
        <authorList>
            <person name="Martinez-Hernandez J."/>
        </authorList>
    </citation>
    <scope>NUCLEOTIDE SEQUENCE [LARGE SCALE GENOMIC DNA]</scope>
</reference>
<proteinExistence type="predicted"/>
<dbReference type="Pfam" id="PF14244">
    <property type="entry name" value="Retrotran_gag_3"/>
    <property type="match status" value="1"/>
</dbReference>
<dbReference type="AlphaFoldDB" id="A0AAV1YAA0"/>
<protein>
    <recommendedName>
        <fullName evidence="1">Retrotransposon Copia-like N-terminal domain-containing protein</fullName>
    </recommendedName>
</protein>
<evidence type="ECO:0000259" key="1">
    <source>
        <dbReference type="Pfam" id="PF14244"/>
    </source>
</evidence>
<accession>A0AAV1YAA0</accession>
<keyword evidence="3" id="KW-1185">Reference proteome</keyword>